<name>A0ABD2ALZ6_VESSQ</name>
<keyword evidence="6 9" id="KW-0472">Membrane</keyword>
<feature type="transmembrane region" description="Helical" evidence="9">
    <location>
        <begin position="464"/>
        <end position="484"/>
    </location>
</feature>
<feature type="signal peptide" evidence="10">
    <location>
        <begin position="1"/>
        <end position="19"/>
    </location>
</feature>
<evidence type="ECO:0000256" key="10">
    <source>
        <dbReference type="SAM" id="SignalP"/>
    </source>
</evidence>
<dbReference type="AlphaFoldDB" id="A0ABD2ALZ6"/>
<evidence type="ECO:0000259" key="11">
    <source>
        <dbReference type="Pfam" id="PF00060"/>
    </source>
</evidence>
<keyword evidence="7" id="KW-0675">Receptor</keyword>
<evidence type="ECO:0000256" key="2">
    <source>
        <dbReference type="ARBA" id="ARBA00008685"/>
    </source>
</evidence>
<feature type="transmembrane region" description="Helical" evidence="9">
    <location>
        <begin position="434"/>
        <end position="458"/>
    </location>
</feature>
<evidence type="ECO:0000256" key="6">
    <source>
        <dbReference type="ARBA" id="ARBA00023136"/>
    </source>
</evidence>
<reference evidence="12 13" key="1">
    <citation type="journal article" date="2024" name="Ann. Entomol. Soc. Am.">
        <title>Genomic analyses of the southern and eastern yellowjacket wasps (Hymenoptera: Vespidae) reveal evolutionary signatures of social life.</title>
        <authorList>
            <person name="Catto M.A."/>
            <person name="Caine P.B."/>
            <person name="Orr S.E."/>
            <person name="Hunt B.G."/>
            <person name="Goodisman M.A.D."/>
        </authorList>
    </citation>
    <scope>NUCLEOTIDE SEQUENCE [LARGE SCALE GENOMIC DNA]</scope>
    <source>
        <strain evidence="12">233</strain>
        <tissue evidence="12">Head and thorax</tissue>
    </source>
</reference>
<dbReference type="Proteomes" id="UP001607302">
    <property type="component" value="Unassembled WGS sequence"/>
</dbReference>
<sequence>MILFRTIFITLFCIHFTLGFKKRYLQIDHCKKSARHLRPVIDQLIEEITNRSTCTVFVTDRIYHGLINNNKKLFNILKYNILLRDNEEFSPPRQRIQKILEHSKTARCNGYVILIANGLLVSEFLKYVERKELVNTHGFFLLLHDYRILTSDLNYIWNRIINVVFVHQYKPYKYRSGETSTQPIINLETVYFPNRKQKFVITKYLDTWYNGKFRYGKNHFVQKISDLKGKTLRVSVFEHIPAVTKESQNFYKGGPSYSAKGLGVEFEVCIRILFSSKYYLIRVISQFMNFKAHYYMPYNIDNDRWGALEKNGTYTGLIGEAVARRAAFYIGDLHYTSYLLQFFELSIPYNTECLTFLTSESLTDNSWKLLILPFKLYTWIAVLFTLLLAGGIFHLFSLSYQKHIIICKDVKQKLVNINEPDKIKDLRIKKAKKGIYLFTEAQNSMLYTYSMLLLVSLPRLPNPWALRVLIGWWWIYSILVVVIYRASMTASLANPVATITIDTLDQLARSSISVGGWSNESKEFFLQSSDFDSQEIGNKFQLIKNEKESIEKVANGSFGYYENEFSLRFAHITKYALEKKQEENNTQNNKTSGVKHNLHIMKDCIINMPIALGMDKNSPLKPYIDLWVRRMIEVGLVNKWLSDVIYPSQLIEKQQEKMSEKALVNLHKLYGALVALSIGYFVSLIILLSEILHWKYIILNNPEYDKYHLDKFYAKI</sequence>
<evidence type="ECO:0000256" key="1">
    <source>
        <dbReference type="ARBA" id="ARBA00004651"/>
    </source>
</evidence>
<evidence type="ECO:0000256" key="9">
    <source>
        <dbReference type="SAM" id="Phobius"/>
    </source>
</evidence>
<gene>
    <name evidence="12" type="ORF">V1478_009926</name>
</gene>
<keyword evidence="5 9" id="KW-1133">Transmembrane helix</keyword>
<evidence type="ECO:0000256" key="3">
    <source>
        <dbReference type="ARBA" id="ARBA00022475"/>
    </source>
</evidence>
<dbReference type="Pfam" id="PF00060">
    <property type="entry name" value="Lig_chan"/>
    <property type="match status" value="1"/>
</dbReference>
<dbReference type="EMBL" id="JAUDFV010000144">
    <property type="protein sequence ID" value="KAL2720880.1"/>
    <property type="molecule type" value="Genomic_DNA"/>
</dbReference>
<dbReference type="Gene3D" id="1.10.287.70">
    <property type="match status" value="1"/>
</dbReference>
<dbReference type="GO" id="GO:0050906">
    <property type="term" value="P:detection of stimulus involved in sensory perception"/>
    <property type="evidence" value="ECO:0007669"/>
    <property type="project" value="UniProtKB-ARBA"/>
</dbReference>
<dbReference type="SUPFAM" id="SSF53850">
    <property type="entry name" value="Periplasmic binding protein-like II"/>
    <property type="match status" value="1"/>
</dbReference>
<protein>
    <submittedName>
        <fullName evidence="12">Ionotropic receptor 40a-like</fullName>
    </submittedName>
</protein>
<comment type="similarity">
    <text evidence="2">Belongs to the glutamate-gated ion channel (TC 1.A.10.1) family.</text>
</comment>
<dbReference type="GO" id="GO:0005886">
    <property type="term" value="C:plasma membrane"/>
    <property type="evidence" value="ECO:0007669"/>
    <property type="project" value="UniProtKB-SubCell"/>
</dbReference>
<keyword evidence="10" id="KW-0732">Signal</keyword>
<dbReference type="PANTHER" id="PTHR42643:SF35">
    <property type="entry name" value="IONOTROPIC RECEPTOR 68A, ISOFORM A"/>
    <property type="match status" value="1"/>
</dbReference>
<keyword evidence="8" id="KW-0325">Glycoprotein</keyword>
<accession>A0ABD2ALZ6</accession>
<evidence type="ECO:0000256" key="8">
    <source>
        <dbReference type="ARBA" id="ARBA00023180"/>
    </source>
</evidence>
<evidence type="ECO:0000313" key="12">
    <source>
        <dbReference type="EMBL" id="KAL2720880.1"/>
    </source>
</evidence>
<feature type="domain" description="Ionotropic glutamate receptor C-terminal" evidence="11">
    <location>
        <begin position="439"/>
        <end position="679"/>
    </location>
</feature>
<keyword evidence="4 9" id="KW-0812">Transmembrane</keyword>
<evidence type="ECO:0000256" key="4">
    <source>
        <dbReference type="ARBA" id="ARBA00022692"/>
    </source>
</evidence>
<feature type="transmembrane region" description="Helical" evidence="9">
    <location>
        <begin position="376"/>
        <end position="396"/>
    </location>
</feature>
<comment type="subcellular location">
    <subcellularLocation>
        <location evidence="1">Cell membrane</location>
        <topology evidence="1">Multi-pass membrane protein</topology>
    </subcellularLocation>
</comment>
<comment type="caution">
    <text evidence="12">The sequence shown here is derived from an EMBL/GenBank/DDBJ whole genome shotgun (WGS) entry which is preliminary data.</text>
</comment>
<evidence type="ECO:0000313" key="13">
    <source>
        <dbReference type="Proteomes" id="UP001607302"/>
    </source>
</evidence>
<dbReference type="InterPro" id="IPR052192">
    <property type="entry name" value="Insect_Ionotropic_Sensory_Rcpt"/>
</dbReference>
<organism evidence="12 13">
    <name type="scientific">Vespula squamosa</name>
    <name type="common">Southern yellow jacket</name>
    <name type="synonym">Wasp</name>
    <dbReference type="NCBI Taxonomy" id="30214"/>
    <lineage>
        <taxon>Eukaryota</taxon>
        <taxon>Metazoa</taxon>
        <taxon>Ecdysozoa</taxon>
        <taxon>Arthropoda</taxon>
        <taxon>Hexapoda</taxon>
        <taxon>Insecta</taxon>
        <taxon>Pterygota</taxon>
        <taxon>Neoptera</taxon>
        <taxon>Endopterygota</taxon>
        <taxon>Hymenoptera</taxon>
        <taxon>Apocrita</taxon>
        <taxon>Aculeata</taxon>
        <taxon>Vespoidea</taxon>
        <taxon>Vespidae</taxon>
        <taxon>Vespinae</taxon>
        <taxon>Vespula</taxon>
    </lineage>
</organism>
<feature type="transmembrane region" description="Helical" evidence="9">
    <location>
        <begin position="669"/>
        <end position="692"/>
    </location>
</feature>
<keyword evidence="3" id="KW-1003">Cell membrane</keyword>
<keyword evidence="13" id="KW-1185">Reference proteome</keyword>
<evidence type="ECO:0000256" key="7">
    <source>
        <dbReference type="ARBA" id="ARBA00023170"/>
    </source>
</evidence>
<feature type="chain" id="PRO_5044798838" evidence="10">
    <location>
        <begin position="20"/>
        <end position="716"/>
    </location>
</feature>
<dbReference type="InterPro" id="IPR001320">
    <property type="entry name" value="Iontro_rcpt_C"/>
</dbReference>
<proteinExistence type="inferred from homology"/>
<dbReference type="Gene3D" id="3.40.190.10">
    <property type="entry name" value="Periplasmic binding protein-like II"/>
    <property type="match status" value="1"/>
</dbReference>
<dbReference type="PANTHER" id="PTHR42643">
    <property type="entry name" value="IONOTROPIC RECEPTOR 20A-RELATED"/>
    <property type="match status" value="1"/>
</dbReference>
<evidence type="ECO:0000256" key="5">
    <source>
        <dbReference type="ARBA" id="ARBA00022989"/>
    </source>
</evidence>